<evidence type="ECO:0000256" key="4">
    <source>
        <dbReference type="ARBA" id="ARBA00023065"/>
    </source>
</evidence>
<proteinExistence type="inferred from homology"/>
<protein>
    <submittedName>
        <fullName evidence="8">ATP synthase delta chain</fullName>
        <ecNumber evidence="8">3.6.3.14</ecNumber>
    </submittedName>
</protein>
<dbReference type="Gene3D" id="1.10.520.20">
    <property type="entry name" value="N-terminal domain of the delta subunit of the F1F0-ATP synthase"/>
    <property type="match status" value="1"/>
</dbReference>
<dbReference type="GO" id="GO:0016020">
    <property type="term" value="C:membrane"/>
    <property type="evidence" value="ECO:0007669"/>
    <property type="project" value="UniProtKB-SubCell"/>
</dbReference>
<dbReference type="PRINTS" id="PR00125">
    <property type="entry name" value="ATPASEDELTA"/>
</dbReference>
<dbReference type="Pfam" id="PF00213">
    <property type="entry name" value="OSCP"/>
    <property type="match status" value="1"/>
</dbReference>
<evidence type="ECO:0000256" key="2">
    <source>
        <dbReference type="ARBA" id="ARBA00022448"/>
    </source>
</evidence>
<keyword evidence="8" id="KW-0378">Hydrolase</keyword>
<organism evidence="8">
    <name type="scientific">hydrothermal vent metagenome</name>
    <dbReference type="NCBI Taxonomy" id="652676"/>
    <lineage>
        <taxon>unclassified sequences</taxon>
        <taxon>metagenomes</taxon>
        <taxon>ecological metagenomes</taxon>
    </lineage>
</organism>
<evidence type="ECO:0000256" key="3">
    <source>
        <dbReference type="ARBA" id="ARBA00022781"/>
    </source>
</evidence>
<evidence type="ECO:0000256" key="6">
    <source>
        <dbReference type="ARBA" id="ARBA00023310"/>
    </source>
</evidence>
<sequence>MEHNQADEWAAQLDLASQVLQDAEFRAFLNHAEVPVADKIKSIEAVLPDIHPLIRNLLDVLVTRGLVNVAPELGEAYTKLLDQHHGRQRIEVISAVELEDAEVQRITQYVSNVTGKEVVVTTQVDEEILGGIVIQIGDQLLDGSTRTRLEALRSRVRTGVAESPDRTRKTDTKQPEPERGSHQWRLEDKT</sequence>
<dbReference type="PANTHER" id="PTHR11910">
    <property type="entry name" value="ATP SYNTHASE DELTA CHAIN"/>
    <property type="match status" value="1"/>
</dbReference>
<dbReference type="SUPFAM" id="SSF47928">
    <property type="entry name" value="N-terminal domain of the delta subunit of the F1F0-ATP synthase"/>
    <property type="match status" value="1"/>
</dbReference>
<gene>
    <name evidence="8" type="ORF">MGWOODY_Clf3036</name>
</gene>
<feature type="region of interest" description="Disordered" evidence="7">
    <location>
        <begin position="155"/>
        <end position="190"/>
    </location>
</feature>
<reference evidence="8" key="1">
    <citation type="submission" date="2015-10" db="EMBL/GenBank/DDBJ databases">
        <authorList>
            <person name="Gilbert D.G."/>
        </authorList>
    </citation>
    <scope>NUCLEOTIDE SEQUENCE</scope>
</reference>
<evidence type="ECO:0000256" key="1">
    <source>
        <dbReference type="ARBA" id="ARBA00004370"/>
    </source>
</evidence>
<name>A0A160V8E0_9ZZZZ</name>
<keyword evidence="3" id="KW-0375">Hydrogen ion transport</keyword>
<evidence type="ECO:0000256" key="5">
    <source>
        <dbReference type="ARBA" id="ARBA00023136"/>
    </source>
</evidence>
<dbReference type="InterPro" id="IPR000711">
    <property type="entry name" value="ATPase_OSCP/dsu"/>
</dbReference>
<keyword evidence="5" id="KW-0472">Membrane</keyword>
<keyword evidence="4" id="KW-0406">Ion transport</keyword>
<dbReference type="InterPro" id="IPR026015">
    <property type="entry name" value="ATP_synth_OSCP/delta_N_sf"/>
</dbReference>
<dbReference type="HAMAP" id="MF_01416">
    <property type="entry name" value="ATP_synth_delta_bact"/>
    <property type="match status" value="1"/>
</dbReference>
<dbReference type="EC" id="3.6.3.14" evidence="8"/>
<dbReference type="NCBIfam" id="TIGR01145">
    <property type="entry name" value="ATP_synt_delta"/>
    <property type="match status" value="1"/>
</dbReference>
<evidence type="ECO:0000256" key="7">
    <source>
        <dbReference type="SAM" id="MobiDB-lite"/>
    </source>
</evidence>
<accession>A0A160V8E0</accession>
<dbReference type="PROSITE" id="PS00389">
    <property type="entry name" value="ATPASE_DELTA"/>
    <property type="match status" value="1"/>
</dbReference>
<keyword evidence="6" id="KW-0066">ATP synthesis</keyword>
<comment type="subcellular location">
    <subcellularLocation>
        <location evidence="1">Membrane</location>
    </subcellularLocation>
</comment>
<dbReference type="InterPro" id="IPR020781">
    <property type="entry name" value="ATPase_OSCP/d_CS"/>
</dbReference>
<dbReference type="GO" id="GO:0046933">
    <property type="term" value="F:proton-transporting ATP synthase activity, rotational mechanism"/>
    <property type="evidence" value="ECO:0007669"/>
    <property type="project" value="InterPro"/>
</dbReference>
<dbReference type="EMBL" id="FAXA01000200">
    <property type="protein sequence ID" value="CUV02192.1"/>
    <property type="molecule type" value="Genomic_DNA"/>
</dbReference>
<dbReference type="GO" id="GO:0016787">
    <property type="term" value="F:hydrolase activity"/>
    <property type="evidence" value="ECO:0007669"/>
    <property type="project" value="UniProtKB-KW"/>
</dbReference>
<dbReference type="AlphaFoldDB" id="A0A160V8E0"/>
<keyword evidence="2" id="KW-0813">Transport</keyword>
<feature type="compositionally biased region" description="Basic and acidic residues" evidence="7">
    <location>
        <begin position="163"/>
        <end position="190"/>
    </location>
</feature>
<evidence type="ECO:0000313" key="8">
    <source>
        <dbReference type="EMBL" id="CUV02192.1"/>
    </source>
</evidence>